<dbReference type="InterPro" id="IPR000048">
    <property type="entry name" value="IQ_motif_EF-hand-BS"/>
</dbReference>
<dbReference type="EMBL" id="MLAK01001448">
    <property type="protein sequence ID" value="OHS92955.1"/>
    <property type="molecule type" value="Genomic_DNA"/>
</dbReference>
<proteinExistence type="predicted"/>
<name>A0A1J4J5N2_9EUKA</name>
<evidence type="ECO:0008006" key="4">
    <source>
        <dbReference type="Google" id="ProtNLM"/>
    </source>
</evidence>
<accession>A0A1J4J5N2</accession>
<feature type="compositionally biased region" description="Basic and acidic residues" evidence="1">
    <location>
        <begin position="1035"/>
        <end position="1046"/>
    </location>
</feature>
<dbReference type="Proteomes" id="UP000179807">
    <property type="component" value="Unassembled WGS sequence"/>
</dbReference>
<sequence>MNRRAQTRASSRLLCVSRASNASSSTSSSVLDNLLDDFDLRVSTPTPQTANLLFPRRENPEYESIHRVIQSRRNVRKIDLSATLIQKTFRMFKIRKEFRKLMHSHHLFRTKNTKIFFYNILLTTINAKVDRRRIFNKLIESSIFSYKYFKGYKPATNEIFAATGLVSIPPCITGEKLAKFVKLMFGAKLRQYLIEWHLAARKLRYLANQQKNFRHDKMSLIRCGNFYACFILWYNYTKLTRNKIKDLTTGQVPQWDNFMKNRDYKFDQIQKAHRQRSKILKENSIQALRMLVLQHRRKQFIYEQSVQFNTKKKMKLALAGWVKFLIMQQNKSVTMRFVFRRWLQAVQRRKHAQMLLKAFKERHEYYQKRYMISLLLKNRKVSKCLNMYQYLRIMQKPSLAMYFVSLLRKDPYSEAISHTFSAWISFVRRRRRWMHYVFSNEVATEYTPKKKVILAAFRRRPPPPITPICLYSGRFKKESVIMYHDVMNEQVDPAQIYLVVNGDTPEDIKQKAQSTRTQSQQRKIFFKLWLTQKNDMSLFMRTSIVYCAKKQSQNQKDSETPAEQCFRQYKKVIAFLAEMNLASDGKFTAAQNTIIENNKRNLQNRKACIHRDNLIILAHDSHNDAVDLHSANDTFKADASFVQTQQIVEASESLVKSFQPLIPLTQLGHILEQPNENKFVWVLGCSSKLVNFRPTIHECHLIIHNDMVRSEIGHDVASRFDRLLAGRDVSASNSRNRAHSNSRVDAFSRFKGDEPPKSRPSTGFNEKLSSKFPLKNRKGQVMGKETGEFNMPNAPTEEEDTLDSMLMSESLSMVGNTSSMFYNGLGSLSSLMQNASMNIFNSMADKSNEFILNNINEEIRINQMEKIQEEKREIIKPKRKVVKQVEEKPMEATEIDYTLVDGFDKATMLSLKQARDVQSPKASKKYKLFLEILFGRAGKDANNAQISALRRKIITEYRMRKPSLASNGIATKGSTRPITALLESYRRESTRDYSSESTCRKDQRPQKEKSKMTPEEQPNEYIQTYNAHRFRKITPEPKKKNEEPKKHSFFSGSGSDSDSFREDLMDDDNRGQNIITDVDVGPTKHEDEVFEDVDIDPAAEPEIPYFPFLQRKYSTSTPYTSLSIKDTGALGKVNKIAIGYLRDQIKDENGEGLLVDVDPIPMPSLDLGPILNGQNHFNMDDEGLRHRPGYRQRGKIKPPNKRNKRTVPIIIPNRRELSPEMKKTLIEDDSFSKMYFTEGQTKYVRGKKSPVIPYYPPFKLVEEPDEGDISKSNGFVEGQLVSFKGGGRQQGRESPNFTPVRIKTGNQRKLTKPLVSKNSGSMTVPSTPIVDGTRSKSQMGSGKKGSNNTVKNVVTDFINTLAADSEVSDQFDDFRERVRLSKAQTPSHNFDQQDDNNKNLFDSIQLIITNYGHSHNFYEAADALVKLSKRYIVLAPVLFEAVDVANKSRKDVQRKEMKRTKTIESLKTEPSNSGFSSNFLEMSWMADNACSYKAVAIQYKEESDESKPLEAIVANTEPSKKTQRKMPTYEIPKTKGWDDVIKDYSISEMLLVTPYIIPEQVVDSVVNAYRKTRKPQKH</sequence>
<evidence type="ECO:0000256" key="1">
    <source>
        <dbReference type="SAM" id="MobiDB-lite"/>
    </source>
</evidence>
<feature type="compositionally biased region" description="Basic and acidic residues" evidence="1">
    <location>
        <begin position="746"/>
        <end position="757"/>
    </location>
</feature>
<protein>
    <recommendedName>
        <fullName evidence="4">IQ calmodulin-binding motif family protein</fullName>
    </recommendedName>
</protein>
<dbReference type="RefSeq" id="XP_068346092.1">
    <property type="nucleotide sequence ID" value="XM_068496452.1"/>
</dbReference>
<reference evidence="2" key="1">
    <citation type="submission" date="2016-10" db="EMBL/GenBank/DDBJ databases">
        <authorList>
            <person name="Benchimol M."/>
            <person name="Almeida L.G."/>
            <person name="Vasconcelos A.T."/>
            <person name="Perreira-Neves A."/>
            <person name="Rosa I.A."/>
            <person name="Tasca T."/>
            <person name="Bogo M.R."/>
            <person name="de Souza W."/>
        </authorList>
    </citation>
    <scope>NUCLEOTIDE SEQUENCE [LARGE SCALE GENOMIC DNA]</scope>
    <source>
        <strain evidence="2">K</strain>
    </source>
</reference>
<evidence type="ECO:0000313" key="3">
    <source>
        <dbReference type="Proteomes" id="UP000179807"/>
    </source>
</evidence>
<feature type="compositionally biased region" description="Low complexity" evidence="1">
    <location>
        <begin position="1335"/>
        <end position="1346"/>
    </location>
</feature>
<dbReference type="PROSITE" id="PS50096">
    <property type="entry name" value="IQ"/>
    <property type="match status" value="1"/>
</dbReference>
<comment type="caution">
    <text evidence="2">The sequence shown here is derived from an EMBL/GenBank/DDBJ whole genome shotgun (WGS) entry which is preliminary data.</text>
</comment>
<keyword evidence="3" id="KW-1185">Reference proteome</keyword>
<dbReference type="GeneID" id="94831156"/>
<organism evidence="2 3">
    <name type="scientific">Tritrichomonas foetus</name>
    <dbReference type="NCBI Taxonomy" id="1144522"/>
    <lineage>
        <taxon>Eukaryota</taxon>
        <taxon>Metamonada</taxon>
        <taxon>Parabasalia</taxon>
        <taxon>Tritrichomonadida</taxon>
        <taxon>Tritrichomonadidae</taxon>
        <taxon>Tritrichomonas</taxon>
    </lineage>
</organism>
<feature type="region of interest" description="Disordered" evidence="1">
    <location>
        <begin position="730"/>
        <end position="770"/>
    </location>
</feature>
<evidence type="ECO:0000313" key="2">
    <source>
        <dbReference type="EMBL" id="OHS92955.1"/>
    </source>
</evidence>
<dbReference type="VEuPathDB" id="TrichDB:TRFO_12139"/>
<gene>
    <name evidence="2" type="ORF">TRFO_12139</name>
</gene>
<feature type="compositionally biased region" description="Low complexity" evidence="1">
    <location>
        <begin position="730"/>
        <end position="743"/>
    </location>
</feature>
<feature type="region of interest" description="Disordered" evidence="1">
    <location>
        <begin position="775"/>
        <end position="794"/>
    </location>
</feature>
<dbReference type="SMART" id="SM00015">
    <property type="entry name" value="IQ"/>
    <property type="match status" value="1"/>
</dbReference>
<feature type="compositionally biased region" description="Basic and acidic residues" evidence="1">
    <location>
        <begin position="1058"/>
        <end position="1070"/>
    </location>
</feature>
<feature type="region of interest" description="Disordered" evidence="1">
    <location>
        <begin position="1183"/>
        <end position="1203"/>
    </location>
</feature>
<feature type="region of interest" description="Disordered" evidence="1">
    <location>
        <begin position="1283"/>
        <end position="1349"/>
    </location>
</feature>
<feature type="compositionally biased region" description="Polar residues" evidence="1">
    <location>
        <begin position="1316"/>
        <end position="1326"/>
    </location>
</feature>
<feature type="compositionally biased region" description="Basic residues" evidence="1">
    <location>
        <begin position="1186"/>
        <end position="1203"/>
    </location>
</feature>
<feature type="region of interest" description="Disordered" evidence="1">
    <location>
        <begin position="1035"/>
        <end position="1077"/>
    </location>
</feature>
<feature type="compositionally biased region" description="Basic and acidic residues" evidence="1">
    <location>
        <begin position="984"/>
        <end position="1014"/>
    </location>
</feature>
<feature type="region of interest" description="Disordered" evidence="1">
    <location>
        <begin position="984"/>
        <end position="1022"/>
    </location>
</feature>
<dbReference type="OrthoDB" id="10663061at2759"/>